<dbReference type="PANTHER" id="PTHR22935:SF95">
    <property type="entry name" value="BETA-LACTAMASE-LIKE 1-RELATED"/>
    <property type="match status" value="1"/>
</dbReference>
<evidence type="ECO:0000313" key="4">
    <source>
        <dbReference type="Proteomes" id="UP000249363"/>
    </source>
</evidence>
<reference evidence="3 4" key="1">
    <citation type="journal article" date="2017" name="Biotechnol. Biofuels">
        <title>Differential beta-glucosidase expression as a function of carbon source availability in Talaromyces amestolkiae: a genomic and proteomic approach.</title>
        <authorList>
            <person name="de Eugenio L.I."/>
            <person name="Mendez-Liter J.A."/>
            <person name="Nieto-Dominguez M."/>
            <person name="Alonso L."/>
            <person name="Gil-Munoz J."/>
            <person name="Barriuso J."/>
            <person name="Prieto A."/>
            <person name="Martinez M.J."/>
        </authorList>
    </citation>
    <scope>NUCLEOTIDE SEQUENCE [LARGE SCALE GENOMIC DNA]</scope>
    <source>
        <strain evidence="3 4">CIB</strain>
    </source>
</reference>
<keyword evidence="4" id="KW-1185">Reference proteome</keyword>
<feature type="domain" description="Beta-lactamase-related" evidence="2">
    <location>
        <begin position="3"/>
        <end position="128"/>
    </location>
</feature>
<dbReference type="STRING" id="1196081.A0A364L5F8"/>
<organism evidence="3 4">
    <name type="scientific">Talaromyces amestolkiae</name>
    <dbReference type="NCBI Taxonomy" id="1196081"/>
    <lineage>
        <taxon>Eukaryota</taxon>
        <taxon>Fungi</taxon>
        <taxon>Dikarya</taxon>
        <taxon>Ascomycota</taxon>
        <taxon>Pezizomycotina</taxon>
        <taxon>Eurotiomycetes</taxon>
        <taxon>Eurotiomycetidae</taxon>
        <taxon>Eurotiales</taxon>
        <taxon>Trichocomaceae</taxon>
        <taxon>Talaromyces</taxon>
        <taxon>Talaromyces sect. Talaromyces</taxon>
    </lineage>
</organism>
<evidence type="ECO:0000313" key="3">
    <source>
        <dbReference type="EMBL" id="RAO71034.1"/>
    </source>
</evidence>
<dbReference type="RefSeq" id="XP_040735550.1">
    <property type="nucleotide sequence ID" value="XM_040879699.1"/>
</dbReference>
<dbReference type="Pfam" id="PF00144">
    <property type="entry name" value="Beta-lactamase"/>
    <property type="match status" value="1"/>
</dbReference>
<dbReference type="InterPro" id="IPR012338">
    <property type="entry name" value="Beta-lactam/transpept-like"/>
</dbReference>
<dbReference type="EMBL" id="MIKG01000014">
    <property type="protein sequence ID" value="RAO71034.1"/>
    <property type="molecule type" value="Genomic_DNA"/>
</dbReference>
<name>A0A364L5F8_TALAM</name>
<comment type="caution">
    <text evidence="3">The sequence shown here is derived from an EMBL/GenBank/DDBJ whole genome shotgun (WGS) entry which is preliminary data.</text>
</comment>
<dbReference type="OrthoDB" id="10250282at2759"/>
<comment type="similarity">
    <text evidence="1">Belongs to the beta-lactamase family.</text>
</comment>
<dbReference type="AlphaFoldDB" id="A0A364L5F8"/>
<dbReference type="Gene3D" id="3.40.710.10">
    <property type="entry name" value="DD-peptidase/beta-lactamase superfamily"/>
    <property type="match status" value="2"/>
</dbReference>
<sequence>MYALLLEKSIALDDPVTLYIPELMHRKEEPWLVNWEQVTLRSLASYLGGLPRDTGSPCFVWREVLEMGYSTSDLAKAGLPTSLGQNNLLENMACTSSDIIDRARTASRIFTVNDRPTYSNAAFSLLGMNSTTTRTPAKNKSIIPLFPNHWGIELGAADATAGFYSTPNDLSRYLRSILRAELLPPSTINAWLKHHSWTDSSTSSAYGLA</sequence>
<protein>
    <recommendedName>
        <fullName evidence="2">Beta-lactamase-related domain-containing protein</fullName>
    </recommendedName>
</protein>
<proteinExistence type="inferred from homology"/>
<evidence type="ECO:0000259" key="2">
    <source>
        <dbReference type="Pfam" id="PF00144"/>
    </source>
</evidence>
<gene>
    <name evidence="3" type="ORF">BHQ10_007046</name>
</gene>
<dbReference type="PANTHER" id="PTHR22935">
    <property type="entry name" value="PENICILLIN-BINDING PROTEIN"/>
    <property type="match status" value="1"/>
</dbReference>
<dbReference type="GeneID" id="63796262"/>
<accession>A0A364L5F8</accession>
<dbReference type="SUPFAM" id="SSF56601">
    <property type="entry name" value="beta-lactamase/transpeptidase-like"/>
    <property type="match status" value="1"/>
</dbReference>
<dbReference type="InterPro" id="IPR051478">
    <property type="entry name" value="Beta-lactamase-like_AB/R"/>
</dbReference>
<dbReference type="InterPro" id="IPR001466">
    <property type="entry name" value="Beta-lactam-related"/>
</dbReference>
<evidence type="ECO:0000256" key="1">
    <source>
        <dbReference type="ARBA" id="ARBA00038473"/>
    </source>
</evidence>
<dbReference type="Proteomes" id="UP000249363">
    <property type="component" value="Unassembled WGS sequence"/>
</dbReference>